<dbReference type="PANTHER" id="PTHR15722:SF2">
    <property type="entry name" value="INTRAFLAGELLAR TRANSPORT PROTEIN 172 HOMOLOG"/>
    <property type="match status" value="1"/>
</dbReference>
<dbReference type="GO" id="GO:0030992">
    <property type="term" value="C:intraciliary transport particle B"/>
    <property type="evidence" value="ECO:0007669"/>
    <property type="project" value="TreeGrafter"/>
</dbReference>
<protein>
    <submittedName>
        <fullName evidence="6">Uncharacterized protein</fullName>
    </submittedName>
</protein>
<evidence type="ECO:0000313" key="7">
    <source>
        <dbReference type="Proteomes" id="UP000824782"/>
    </source>
</evidence>
<keyword evidence="3" id="KW-0677">Repeat</keyword>
<dbReference type="GO" id="GO:0036064">
    <property type="term" value="C:ciliary basal body"/>
    <property type="evidence" value="ECO:0007669"/>
    <property type="project" value="TreeGrafter"/>
</dbReference>
<evidence type="ECO:0000313" key="6">
    <source>
        <dbReference type="EMBL" id="KAG8535064.1"/>
    </source>
</evidence>
<evidence type="ECO:0000256" key="3">
    <source>
        <dbReference type="ARBA" id="ARBA00022737"/>
    </source>
</evidence>
<comment type="subcellular location">
    <subcellularLocation>
        <location evidence="1">Cell projection</location>
        <location evidence="1">Cilium</location>
    </subcellularLocation>
</comment>
<keyword evidence="4" id="KW-0969">Cilium</keyword>
<dbReference type="Gene3D" id="1.25.40.10">
    <property type="entry name" value="Tetratricopeptide repeat domain"/>
    <property type="match status" value="1"/>
</dbReference>
<keyword evidence="5" id="KW-0966">Cell projection</keyword>
<evidence type="ECO:0000256" key="5">
    <source>
        <dbReference type="ARBA" id="ARBA00023273"/>
    </source>
</evidence>
<dbReference type="GO" id="GO:0042073">
    <property type="term" value="P:intraciliary transport"/>
    <property type="evidence" value="ECO:0007669"/>
    <property type="project" value="TreeGrafter"/>
</dbReference>
<reference evidence="6" key="1">
    <citation type="thesis" date="2020" institute="ProQuest LLC" country="789 East Eisenhower Parkway, Ann Arbor, MI, USA">
        <title>Comparative Genomics and Chromosome Evolution.</title>
        <authorList>
            <person name="Mudd A.B."/>
        </authorList>
    </citation>
    <scope>NUCLEOTIDE SEQUENCE</scope>
    <source>
        <strain evidence="6">237g6f4</strain>
        <tissue evidence="6">Blood</tissue>
    </source>
</reference>
<keyword evidence="2" id="KW-0853">WD repeat</keyword>
<dbReference type="PANTHER" id="PTHR15722">
    <property type="entry name" value="IFT140/172-RELATED"/>
    <property type="match status" value="1"/>
</dbReference>
<dbReference type="SUPFAM" id="SSF48452">
    <property type="entry name" value="TPR-like"/>
    <property type="match status" value="1"/>
</dbReference>
<dbReference type="GO" id="GO:0005930">
    <property type="term" value="C:axoneme"/>
    <property type="evidence" value="ECO:0007669"/>
    <property type="project" value="TreeGrafter"/>
</dbReference>
<keyword evidence="7" id="KW-1185">Reference proteome</keyword>
<proteinExistence type="predicted"/>
<accession>A0AAV6YIH7</accession>
<comment type="caution">
    <text evidence="6">The sequence shown here is derived from an EMBL/GenBank/DDBJ whole genome shotgun (WGS) entry which is preliminary data.</text>
</comment>
<evidence type="ECO:0000256" key="1">
    <source>
        <dbReference type="ARBA" id="ARBA00004138"/>
    </source>
</evidence>
<evidence type="ECO:0000256" key="2">
    <source>
        <dbReference type="ARBA" id="ARBA00022574"/>
    </source>
</evidence>
<dbReference type="EMBL" id="WNYA01080114">
    <property type="protein sequence ID" value="KAG8535064.1"/>
    <property type="molecule type" value="Genomic_DNA"/>
</dbReference>
<dbReference type="AlphaFoldDB" id="A0AAV6YIH7"/>
<dbReference type="Proteomes" id="UP000824782">
    <property type="component" value="Unassembled WGS sequence"/>
</dbReference>
<name>A0AAV6YIH7_ENGPU</name>
<gene>
    <name evidence="6" type="ORF">GDO81_029537</name>
</gene>
<feature type="non-terminal residue" evidence="6">
    <location>
        <position position="192"/>
    </location>
</feature>
<organism evidence="6 7">
    <name type="scientific">Engystomops pustulosus</name>
    <name type="common">Tungara frog</name>
    <name type="synonym">Physalaemus pustulosus</name>
    <dbReference type="NCBI Taxonomy" id="76066"/>
    <lineage>
        <taxon>Eukaryota</taxon>
        <taxon>Metazoa</taxon>
        <taxon>Chordata</taxon>
        <taxon>Craniata</taxon>
        <taxon>Vertebrata</taxon>
        <taxon>Euteleostomi</taxon>
        <taxon>Amphibia</taxon>
        <taxon>Batrachia</taxon>
        <taxon>Anura</taxon>
        <taxon>Neobatrachia</taxon>
        <taxon>Hyloidea</taxon>
        <taxon>Leptodactylidae</taxon>
        <taxon>Leiuperinae</taxon>
        <taxon>Engystomops</taxon>
    </lineage>
</organism>
<evidence type="ECO:0000256" key="4">
    <source>
        <dbReference type="ARBA" id="ARBA00023069"/>
    </source>
</evidence>
<sequence>MVYVDVFTGSRVMVRLSLRYVHNQDWDAAQRVSELHDPDSVGDVLAAQARFAFEQKDFQKAEAFLLRAQRPELAVKHYKEAGMWSDAIRICKEYVPGLLEQLQQEYEQEGMKKGARGAEAFLQQAREWEQAGEYARAVDCYLKVKDLDSKDVLEKCWMKAAELSLKFLVPSRSLEVIHIVGPKLVSAGKHNA</sequence>
<dbReference type="InterPro" id="IPR011990">
    <property type="entry name" value="TPR-like_helical_dom_sf"/>
</dbReference>